<dbReference type="InterPro" id="IPR001251">
    <property type="entry name" value="CRAL-TRIO_dom"/>
</dbReference>
<organism evidence="3 4">
    <name type="scientific">Pterulicium gracile</name>
    <dbReference type="NCBI Taxonomy" id="1884261"/>
    <lineage>
        <taxon>Eukaryota</taxon>
        <taxon>Fungi</taxon>
        <taxon>Dikarya</taxon>
        <taxon>Basidiomycota</taxon>
        <taxon>Agaricomycotina</taxon>
        <taxon>Agaricomycetes</taxon>
        <taxon>Agaricomycetidae</taxon>
        <taxon>Agaricales</taxon>
        <taxon>Pleurotineae</taxon>
        <taxon>Pterulaceae</taxon>
        <taxon>Pterulicium</taxon>
    </lineage>
</organism>
<dbReference type="PANTHER" id="PTHR45808">
    <property type="entry name" value="RHO GTPASE-ACTIVATING PROTEIN 68F"/>
    <property type="match status" value="1"/>
</dbReference>
<feature type="region of interest" description="Disordered" evidence="1">
    <location>
        <begin position="1"/>
        <end position="100"/>
    </location>
</feature>
<feature type="region of interest" description="Disordered" evidence="1">
    <location>
        <begin position="504"/>
        <end position="630"/>
    </location>
</feature>
<feature type="domain" description="Rho-GAP" evidence="2">
    <location>
        <begin position="284"/>
        <end position="491"/>
    </location>
</feature>
<evidence type="ECO:0000313" key="4">
    <source>
        <dbReference type="Proteomes" id="UP000305067"/>
    </source>
</evidence>
<sequence>MPPSLSLKQRLAALSVAQSPPSSPTSSDYPTSPGFNNARRKGGQIWNKFKQTGEDVLNGRHPSSSSQRSATPSYSSLSTNPSSSSSFGPGPGNGGRLAAHGNWERSNMSEMGMRINEVMGKMIFQAGVDYETRPMVVLCASALPDPRYVDYDLLLSRVMAYLNLYVEADYTVVFFAAGGRHTPGWNWVWKAYRSLSRTYRKNLKQLCIVHSTFFTKMLFSLAGAIISAKFFRKIVYVDTLSELALRVPLTQIDIPRAVYEENLTREPRITLPTGPSQASSVFGVPLDEIMGFDGEKGGIPRVVRDCVAFIRDYGMQEDGLFRRSVREGMLREVKDAYDRGNVVSLETFGDPHLAAVLLKKYLRDLPEPMFPERLYPMIRRCPIPTSEPGGENAAVTYLRESLLPELAPCVYILLSVVLHLLHDVSQRVAQNRMDAHNLSIVISPNLVKSPNPMKDVMMCMIPNGLGAAQSEASATLGLVMKICIERYYEVFDEVLDRGDAIDPRARERGMGMGNSASPSPTPSPSASTSTSAHTQPGPSPFTIHGEEDELDDDMLVMPIGPTKFGHRSTNSNASGSNVPVTRPGPPSAWGSSASPNASVGSASASGTIKARGSGKMHRTQLSGSSASSSLVGARVKQFNTGASLTPSGSGTSLVSGAASSAGTSNYAYASMSKSKARSMISIEGGLPRGGKKGSISIGRGTLRGAPGGTIKGGGAGVEAVGVTAAGFFSPPSAGEGDGAGQR</sequence>
<dbReference type="OrthoDB" id="19923at2759"/>
<dbReference type="SUPFAM" id="SSF48350">
    <property type="entry name" value="GTPase activation domain, GAP"/>
    <property type="match status" value="1"/>
</dbReference>
<dbReference type="InterPro" id="IPR008936">
    <property type="entry name" value="Rho_GTPase_activation_prot"/>
</dbReference>
<dbReference type="GO" id="GO:0007264">
    <property type="term" value="P:small GTPase-mediated signal transduction"/>
    <property type="evidence" value="ECO:0007669"/>
    <property type="project" value="TreeGrafter"/>
</dbReference>
<dbReference type="Pfam" id="PF00620">
    <property type="entry name" value="RhoGAP"/>
    <property type="match status" value="1"/>
</dbReference>
<dbReference type="Gene3D" id="1.10.555.10">
    <property type="entry name" value="Rho GTPase activation protein"/>
    <property type="match status" value="1"/>
</dbReference>
<reference evidence="3 4" key="1">
    <citation type="journal article" date="2019" name="Nat. Ecol. Evol.">
        <title>Megaphylogeny resolves global patterns of mushroom evolution.</title>
        <authorList>
            <person name="Varga T."/>
            <person name="Krizsan K."/>
            <person name="Foldi C."/>
            <person name="Dima B."/>
            <person name="Sanchez-Garcia M."/>
            <person name="Sanchez-Ramirez S."/>
            <person name="Szollosi G.J."/>
            <person name="Szarkandi J.G."/>
            <person name="Papp V."/>
            <person name="Albert L."/>
            <person name="Andreopoulos W."/>
            <person name="Angelini C."/>
            <person name="Antonin V."/>
            <person name="Barry K.W."/>
            <person name="Bougher N.L."/>
            <person name="Buchanan P."/>
            <person name="Buyck B."/>
            <person name="Bense V."/>
            <person name="Catcheside P."/>
            <person name="Chovatia M."/>
            <person name="Cooper J."/>
            <person name="Damon W."/>
            <person name="Desjardin D."/>
            <person name="Finy P."/>
            <person name="Geml J."/>
            <person name="Haridas S."/>
            <person name="Hughes K."/>
            <person name="Justo A."/>
            <person name="Karasinski D."/>
            <person name="Kautmanova I."/>
            <person name="Kiss B."/>
            <person name="Kocsube S."/>
            <person name="Kotiranta H."/>
            <person name="LaButti K.M."/>
            <person name="Lechner B.E."/>
            <person name="Liimatainen K."/>
            <person name="Lipzen A."/>
            <person name="Lukacs Z."/>
            <person name="Mihaltcheva S."/>
            <person name="Morgado L.N."/>
            <person name="Niskanen T."/>
            <person name="Noordeloos M.E."/>
            <person name="Ohm R.A."/>
            <person name="Ortiz-Santana B."/>
            <person name="Ovrebo C."/>
            <person name="Racz N."/>
            <person name="Riley R."/>
            <person name="Savchenko A."/>
            <person name="Shiryaev A."/>
            <person name="Soop K."/>
            <person name="Spirin V."/>
            <person name="Szebenyi C."/>
            <person name="Tomsovsky M."/>
            <person name="Tulloss R.E."/>
            <person name="Uehling J."/>
            <person name="Grigoriev I.V."/>
            <person name="Vagvolgyi C."/>
            <person name="Papp T."/>
            <person name="Martin F.M."/>
            <person name="Miettinen O."/>
            <person name="Hibbett D.S."/>
            <person name="Nagy L.G."/>
        </authorList>
    </citation>
    <scope>NUCLEOTIDE SEQUENCE [LARGE SCALE GENOMIC DNA]</scope>
    <source>
        <strain evidence="3 4">CBS 309.79</strain>
    </source>
</reference>
<evidence type="ECO:0000259" key="2">
    <source>
        <dbReference type="PROSITE" id="PS50238"/>
    </source>
</evidence>
<evidence type="ECO:0000313" key="3">
    <source>
        <dbReference type="EMBL" id="TFL07877.1"/>
    </source>
</evidence>
<dbReference type="SMART" id="SM00324">
    <property type="entry name" value="RhoGAP"/>
    <property type="match status" value="1"/>
</dbReference>
<feature type="compositionally biased region" description="Polar residues" evidence="1">
    <location>
        <begin position="567"/>
        <end position="579"/>
    </location>
</feature>
<dbReference type="SUPFAM" id="SSF52087">
    <property type="entry name" value="CRAL/TRIO domain"/>
    <property type="match status" value="1"/>
</dbReference>
<dbReference type="CDD" id="cd00170">
    <property type="entry name" value="SEC14"/>
    <property type="match status" value="1"/>
</dbReference>
<proteinExistence type="predicted"/>
<keyword evidence="4" id="KW-1185">Reference proteome</keyword>
<dbReference type="PANTHER" id="PTHR45808:SF2">
    <property type="entry name" value="RHO GTPASE-ACTIVATING PROTEIN 68F"/>
    <property type="match status" value="1"/>
</dbReference>
<dbReference type="STRING" id="1884261.A0A5C3R2H9"/>
<feature type="compositionally biased region" description="Low complexity" evidence="1">
    <location>
        <begin position="24"/>
        <end position="33"/>
    </location>
</feature>
<name>A0A5C3R2H9_9AGAR</name>
<protein>
    <recommendedName>
        <fullName evidence="2">Rho-GAP domain-containing protein</fullName>
    </recommendedName>
</protein>
<accession>A0A5C3R2H9</accession>
<feature type="compositionally biased region" description="Low complexity" evidence="1">
    <location>
        <begin position="63"/>
        <end position="88"/>
    </location>
</feature>
<evidence type="ECO:0000256" key="1">
    <source>
        <dbReference type="SAM" id="MobiDB-lite"/>
    </source>
</evidence>
<feature type="compositionally biased region" description="Low complexity" evidence="1">
    <location>
        <begin position="621"/>
        <end position="630"/>
    </location>
</feature>
<dbReference type="PROSITE" id="PS50238">
    <property type="entry name" value="RHOGAP"/>
    <property type="match status" value="1"/>
</dbReference>
<dbReference type="GO" id="GO:0005737">
    <property type="term" value="C:cytoplasm"/>
    <property type="evidence" value="ECO:0007669"/>
    <property type="project" value="TreeGrafter"/>
</dbReference>
<dbReference type="Gene3D" id="3.40.525.10">
    <property type="entry name" value="CRAL-TRIO lipid binding domain"/>
    <property type="match status" value="1"/>
</dbReference>
<gene>
    <name evidence="3" type="ORF">BDV98DRAFT_600120</name>
</gene>
<dbReference type="Proteomes" id="UP000305067">
    <property type="component" value="Unassembled WGS sequence"/>
</dbReference>
<dbReference type="EMBL" id="ML178814">
    <property type="protein sequence ID" value="TFL07877.1"/>
    <property type="molecule type" value="Genomic_DNA"/>
</dbReference>
<dbReference type="Pfam" id="PF13716">
    <property type="entry name" value="CRAL_TRIO_2"/>
    <property type="match status" value="1"/>
</dbReference>
<dbReference type="InterPro" id="IPR000198">
    <property type="entry name" value="RhoGAP_dom"/>
</dbReference>
<dbReference type="InterPro" id="IPR036865">
    <property type="entry name" value="CRAL-TRIO_dom_sf"/>
</dbReference>
<dbReference type="GO" id="GO:0005096">
    <property type="term" value="F:GTPase activator activity"/>
    <property type="evidence" value="ECO:0007669"/>
    <property type="project" value="TreeGrafter"/>
</dbReference>
<dbReference type="AlphaFoldDB" id="A0A5C3R2H9"/>
<feature type="compositionally biased region" description="Low complexity" evidence="1">
    <location>
        <begin position="587"/>
        <end position="598"/>
    </location>
</feature>